<sequence length="250" mass="27936">MESILDARDGNDIQPAEDVDWLNKYVETENIFLDYLRSITFASLNGQLSTEAVLPQYDGSESGLEALDHLCDLLVTLCDGNGHQNDEGFSNAFSSDGERKKHMPRSKRSLRCLSSHYGKELQVKPNRARSHSSVGVDEILRGHELVEINAAAAESRRKSRRVSLGMRPKFSNWSKVKGAFKRDKSNSRLDSRDCGDYADYSGDEGAEKGESQFSSSHENIGQITSSDEEFEYIVDVFPTKKGKYPLTLGQ</sequence>
<feature type="compositionally biased region" description="Basic and acidic residues" evidence="1">
    <location>
        <begin position="181"/>
        <end position="195"/>
    </location>
</feature>
<protein>
    <submittedName>
        <fullName evidence="2">Uncharacterized protein</fullName>
    </submittedName>
</protein>
<dbReference type="Proteomes" id="UP001367676">
    <property type="component" value="Unassembled WGS sequence"/>
</dbReference>
<feature type="region of interest" description="Disordered" evidence="1">
    <location>
        <begin position="181"/>
        <end position="224"/>
    </location>
</feature>
<comment type="caution">
    <text evidence="2">The sequence shown here is derived from an EMBL/GenBank/DDBJ whole genome shotgun (WGS) entry which is preliminary data.</text>
</comment>
<gene>
    <name evidence="2" type="ORF">V9T40_004383</name>
</gene>
<dbReference type="AlphaFoldDB" id="A0AAN9TRZ6"/>
<name>A0AAN9TRZ6_9HEMI</name>
<evidence type="ECO:0000256" key="1">
    <source>
        <dbReference type="SAM" id="MobiDB-lite"/>
    </source>
</evidence>
<proteinExistence type="predicted"/>
<reference evidence="2 3" key="1">
    <citation type="submission" date="2024-03" db="EMBL/GenBank/DDBJ databases">
        <title>Adaptation during the transition from Ophiocordyceps entomopathogen to insect associate is accompanied by gene loss and intensified selection.</title>
        <authorList>
            <person name="Ward C.M."/>
            <person name="Onetto C.A."/>
            <person name="Borneman A.R."/>
        </authorList>
    </citation>
    <scope>NUCLEOTIDE SEQUENCE [LARGE SCALE GENOMIC DNA]</scope>
    <source>
        <strain evidence="2">AWRI1</strain>
        <tissue evidence="2">Single Adult Female</tissue>
    </source>
</reference>
<dbReference type="EMBL" id="JBBCAQ010000004">
    <property type="protein sequence ID" value="KAK7604110.1"/>
    <property type="molecule type" value="Genomic_DNA"/>
</dbReference>
<organism evidence="2 3">
    <name type="scientific">Parthenolecanium corni</name>
    <dbReference type="NCBI Taxonomy" id="536013"/>
    <lineage>
        <taxon>Eukaryota</taxon>
        <taxon>Metazoa</taxon>
        <taxon>Ecdysozoa</taxon>
        <taxon>Arthropoda</taxon>
        <taxon>Hexapoda</taxon>
        <taxon>Insecta</taxon>
        <taxon>Pterygota</taxon>
        <taxon>Neoptera</taxon>
        <taxon>Paraneoptera</taxon>
        <taxon>Hemiptera</taxon>
        <taxon>Sternorrhyncha</taxon>
        <taxon>Coccoidea</taxon>
        <taxon>Coccidae</taxon>
        <taxon>Parthenolecanium</taxon>
    </lineage>
</organism>
<feature type="compositionally biased region" description="Polar residues" evidence="1">
    <location>
        <begin position="211"/>
        <end position="224"/>
    </location>
</feature>
<evidence type="ECO:0000313" key="3">
    <source>
        <dbReference type="Proteomes" id="UP001367676"/>
    </source>
</evidence>
<accession>A0AAN9TRZ6</accession>
<keyword evidence="3" id="KW-1185">Reference proteome</keyword>
<evidence type="ECO:0000313" key="2">
    <source>
        <dbReference type="EMBL" id="KAK7604110.1"/>
    </source>
</evidence>